<dbReference type="GeneID" id="81368118"/>
<sequence>MCRLWDTIGKVAAISQEVSKGASNAIRSDAARTEAVHSNAKPLQAAAKTAPKTAIKASIPAGNLSPGPRVLHNAALLDPQSDTIIAHLRSRTSQFDF</sequence>
<organism evidence="1 2">
    <name type="scientific">Penicillium cosmopolitanum</name>
    <dbReference type="NCBI Taxonomy" id="1131564"/>
    <lineage>
        <taxon>Eukaryota</taxon>
        <taxon>Fungi</taxon>
        <taxon>Dikarya</taxon>
        <taxon>Ascomycota</taxon>
        <taxon>Pezizomycotina</taxon>
        <taxon>Eurotiomycetes</taxon>
        <taxon>Eurotiomycetidae</taxon>
        <taxon>Eurotiales</taxon>
        <taxon>Aspergillaceae</taxon>
        <taxon>Penicillium</taxon>
    </lineage>
</organism>
<dbReference type="EMBL" id="JAPZBU010000005">
    <property type="protein sequence ID" value="KAJ5404630.1"/>
    <property type="molecule type" value="Genomic_DNA"/>
</dbReference>
<proteinExistence type="predicted"/>
<reference evidence="1" key="2">
    <citation type="journal article" date="2023" name="IMA Fungus">
        <title>Comparative genomic study of the Penicillium genus elucidates a diverse pangenome and 15 lateral gene transfer events.</title>
        <authorList>
            <person name="Petersen C."/>
            <person name="Sorensen T."/>
            <person name="Nielsen M.R."/>
            <person name="Sondergaard T.E."/>
            <person name="Sorensen J.L."/>
            <person name="Fitzpatrick D.A."/>
            <person name="Frisvad J.C."/>
            <person name="Nielsen K.L."/>
        </authorList>
    </citation>
    <scope>NUCLEOTIDE SEQUENCE</scope>
    <source>
        <strain evidence="1">IBT 29677</strain>
    </source>
</reference>
<dbReference type="AlphaFoldDB" id="A0A9W9W734"/>
<reference evidence="1" key="1">
    <citation type="submission" date="2022-12" db="EMBL/GenBank/DDBJ databases">
        <authorList>
            <person name="Petersen C."/>
        </authorList>
    </citation>
    <scope>NUCLEOTIDE SEQUENCE</scope>
    <source>
        <strain evidence="1">IBT 29677</strain>
    </source>
</reference>
<dbReference type="RefSeq" id="XP_056491872.1">
    <property type="nucleotide sequence ID" value="XM_056629138.1"/>
</dbReference>
<name>A0A9W9W734_9EURO</name>
<protein>
    <submittedName>
        <fullName evidence="1">Uncharacterized protein</fullName>
    </submittedName>
</protein>
<dbReference type="Proteomes" id="UP001147747">
    <property type="component" value="Unassembled WGS sequence"/>
</dbReference>
<evidence type="ECO:0000313" key="2">
    <source>
        <dbReference type="Proteomes" id="UP001147747"/>
    </source>
</evidence>
<gene>
    <name evidence="1" type="ORF">N7509_004501</name>
</gene>
<keyword evidence="2" id="KW-1185">Reference proteome</keyword>
<comment type="caution">
    <text evidence="1">The sequence shown here is derived from an EMBL/GenBank/DDBJ whole genome shotgun (WGS) entry which is preliminary data.</text>
</comment>
<evidence type="ECO:0000313" key="1">
    <source>
        <dbReference type="EMBL" id="KAJ5404630.1"/>
    </source>
</evidence>
<accession>A0A9W9W734</accession>